<keyword evidence="3" id="KW-0274">FAD</keyword>
<dbReference type="eggNOG" id="KOG2614">
    <property type="taxonomic scope" value="Eukaryota"/>
</dbReference>
<dbReference type="HOGENOM" id="CLU_009665_12_2_1"/>
<dbReference type="Pfam" id="PF01494">
    <property type="entry name" value="FAD_binding_3"/>
    <property type="match status" value="1"/>
</dbReference>
<keyword evidence="4" id="KW-0560">Oxidoreductase</keyword>
<gene>
    <name evidence="6" type="ORF">MPH_08594</name>
</gene>
<evidence type="ECO:0000313" key="7">
    <source>
        <dbReference type="Proteomes" id="UP000007129"/>
    </source>
</evidence>
<keyword evidence="6" id="KW-0503">Monooxygenase</keyword>
<proteinExistence type="inferred from homology"/>
<dbReference type="PRINTS" id="PR00420">
    <property type="entry name" value="RNGMNOXGNASE"/>
</dbReference>
<evidence type="ECO:0000256" key="4">
    <source>
        <dbReference type="ARBA" id="ARBA00023002"/>
    </source>
</evidence>
<comment type="caution">
    <text evidence="6">The sequence shown here is derived from an EMBL/GenBank/DDBJ whole genome shotgun (WGS) entry which is preliminary data.</text>
</comment>
<dbReference type="EMBL" id="AHHD01000364">
    <property type="protein sequence ID" value="EKG14219.1"/>
    <property type="molecule type" value="Genomic_DNA"/>
</dbReference>
<dbReference type="STRING" id="1126212.K2RVK5"/>
<dbReference type="GO" id="GO:0071949">
    <property type="term" value="F:FAD binding"/>
    <property type="evidence" value="ECO:0007669"/>
    <property type="project" value="InterPro"/>
</dbReference>
<dbReference type="GO" id="GO:0004497">
    <property type="term" value="F:monooxygenase activity"/>
    <property type="evidence" value="ECO:0007669"/>
    <property type="project" value="UniProtKB-KW"/>
</dbReference>
<accession>K2RVK5</accession>
<evidence type="ECO:0000259" key="5">
    <source>
        <dbReference type="Pfam" id="PF01494"/>
    </source>
</evidence>
<dbReference type="SUPFAM" id="SSF51905">
    <property type="entry name" value="FAD/NAD(P)-binding domain"/>
    <property type="match status" value="1"/>
</dbReference>
<dbReference type="Proteomes" id="UP000007129">
    <property type="component" value="Unassembled WGS sequence"/>
</dbReference>
<evidence type="ECO:0000256" key="1">
    <source>
        <dbReference type="ARBA" id="ARBA00007992"/>
    </source>
</evidence>
<comment type="similarity">
    <text evidence="1">Belongs to the paxM FAD-dependent monooxygenase family.</text>
</comment>
<dbReference type="PANTHER" id="PTHR47356">
    <property type="entry name" value="FAD-DEPENDENT MONOOXYGENASE ASQG-RELATED"/>
    <property type="match status" value="1"/>
</dbReference>
<feature type="domain" description="FAD-binding" evidence="5">
    <location>
        <begin position="6"/>
        <end position="371"/>
    </location>
</feature>
<sequence length="454" mass="50081">MSSPFRVIIAGGSLGGIMLALCLERAGIDYVLLEKGDIGPQLGASIGFQPHSVKVFEQLGVWDDIKNVASPSLYRQHFDENGKCFEDSRLFADILERMGRPWIFLERCEAIKILYSHLQDKSKVRTKTEIVSYTESEDAITVQTSTGESIQGSILVGCDGIHSQVRSLMAAEVGKVEPELQKEINESFTAEYKCLFGVSKNDSSQPLMQDGMIHTSYYNYHSSFSCANVPGLVFWFFYEKMDKVSRMPNVPRFTEADAAALVSKYGKTVVGPGYTLQDLWDTRVRATLSPLEEGVSKKWSHGRVVLVGDAVHKATVNPGLGANTAYEGIVRLTNLLHALLASSPAPSTSQLSDIFNTYEQQHRSRAETVTTLSGVVTRYEAQDTWYLKMASRWVSPYIPDGRKADLYAAFSRAAPWLDFLPDPDATAAATAGLEEGEKNIGAVRPQPVAVESRL</sequence>
<dbReference type="Gene3D" id="3.50.50.60">
    <property type="entry name" value="FAD/NAD(P)-binding domain"/>
    <property type="match status" value="1"/>
</dbReference>
<dbReference type="AlphaFoldDB" id="K2RVK5"/>
<dbReference type="OrthoDB" id="2431938at2759"/>
<dbReference type="InterPro" id="IPR036188">
    <property type="entry name" value="FAD/NAD-bd_sf"/>
</dbReference>
<dbReference type="InterPro" id="IPR002938">
    <property type="entry name" value="FAD-bd"/>
</dbReference>
<dbReference type="VEuPathDB" id="FungiDB:MPH_08594"/>
<evidence type="ECO:0000313" key="6">
    <source>
        <dbReference type="EMBL" id="EKG14219.1"/>
    </source>
</evidence>
<dbReference type="InParanoid" id="K2RVK5"/>
<name>K2RVK5_MACPH</name>
<keyword evidence="2" id="KW-0285">Flavoprotein</keyword>
<protein>
    <submittedName>
        <fullName evidence="6">Monooxygenase FAD-binding protein</fullName>
    </submittedName>
</protein>
<evidence type="ECO:0000256" key="2">
    <source>
        <dbReference type="ARBA" id="ARBA00022630"/>
    </source>
</evidence>
<evidence type="ECO:0000256" key="3">
    <source>
        <dbReference type="ARBA" id="ARBA00022827"/>
    </source>
</evidence>
<dbReference type="PANTHER" id="PTHR47356:SF2">
    <property type="entry name" value="FAD-BINDING DOMAIN-CONTAINING PROTEIN-RELATED"/>
    <property type="match status" value="1"/>
</dbReference>
<organism evidence="6 7">
    <name type="scientific">Macrophomina phaseolina (strain MS6)</name>
    <name type="common">Charcoal rot fungus</name>
    <dbReference type="NCBI Taxonomy" id="1126212"/>
    <lineage>
        <taxon>Eukaryota</taxon>
        <taxon>Fungi</taxon>
        <taxon>Dikarya</taxon>
        <taxon>Ascomycota</taxon>
        <taxon>Pezizomycotina</taxon>
        <taxon>Dothideomycetes</taxon>
        <taxon>Dothideomycetes incertae sedis</taxon>
        <taxon>Botryosphaeriales</taxon>
        <taxon>Botryosphaeriaceae</taxon>
        <taxon>Macrophomina</taxon>
    </lineage>
</organism>
<reference evidence="6 7" key="1">
    <citation type="journal article" date="2012" name="BMC Genomics">
        <title>Tools to kill: Genome of one of the most destructive plant pathogenic fungi Macrophomina phaseolina.</title>
        <authorList>
            <person name="Islam M.S."/>
            <person name="Haque M.S."/>
            <person name="Islam M.M."/>
            <person name="Emdad E.M."/>
            <person name="Halim A."/>
            <person name="Hossen Q.M.M."/>
            <person name="Hossain M.Z."/>
            <person name="Ahmed B."/>
            <person name="Rahim S."/>
            <person name="Rahman M.S."/>
            <person name="Alam M.M."/>
            <person name="Hou S."/>
            <person name="Wan X."/>
            <person name="Saito J.A."/>
            <person name="Alam M."/>
        </authorList>
    </citation>
    <scope>NUCLEOTIDE SEQUENCE [LARGE SCALE GENOMIC DNA]</scope>
    <source>
        <strain evidence="6 7">MS6</strain>
    </source>
</reference>
<dbReference type="InterPro" id="IPR050562">
    <property type="entry name" value="FAD_mOase_fung"/>
</dbReference>